<evidence type="ECO:0000313" key="6">
    <source>
        <dbReference type="EMBL" id="OJG09333.1"/>
    </source>
</evidence>
<evidence type="ECO:0000256" key="3">
    <source>
        <dbReference type="ARBA" id="ARBA00022747"/>
    </source>
</evidence>
<keyword evidence="1" id="KW-0489">Methyltransferase</keyword>
<sequence>MKGKVGLDFGDWDKGNFIVDDWIRAVTPKVKDNGQIIIFNSFKNISKMAITLFEEGWMVKGTYYWHKPNPMPHMPEIFPLSATEQYILVVKDLDNYTVNTRKGNEKMVETGRLDASSHEDQKKRFHTTQKPLSMWKSLVEIHSNEGDIVLDSFSGSAVNAVACIELGRNFIGTELDDDYFQKGNDRIEKALKLTPPLF</sequence>
<gene>
    <name evidence="6" type="ORF">RU93_GL000819</name>
</gene>
<dbReference type="STRING" id="328396.RU93_GL000819"/>
<dbReference type="EC" id="2.1.1.-" evidence="4"/>
<keyword evidence="3" id="KW-0680">Restriction system</keyword>
<dbReference type="GO" id="GO:0009307">
    <property type="term" value="P:DNA restriction-modification system"/>
    <property type="evidence" value="ECO:0007669"/>
    <property type="project" value="UniProtKB-KW"/>
</dbReference>
<evidence type="ECO:0000256" key="1">
    <source>
        <dbReference type="ARBA" id="ARBA00022603"/>
    </source>
</evidence>
<dbReference type="EMBL" id="JXKD01000017">
    <property type="protein sequence ID" value="OJG09333.1"/>
    <property type="molecule type" value="Genomic_DNA"/>
</dbReference>
<accession>A0A1L8QPA0</accession>
<reference evidence="6 7" key="1">
    <citation type="submission" date="2014-12" db="EMBL/GenBank/DDBJ databases">
        <title>Draft genome sequences of 29 type strains of Enterococci.</title>
        <authorList>
            <person name="Zhong Z."/>
            <person name="Sun Z."/>
            <person name="Liu W."/>
            <person name="Zhang W."/>
            <person name="Zhang H."/>
        </authorList>
    </citation>
    <scope>NUCLEOTIDE SEQUENCE [LARGE SCALE GENOMIC DNA]</scope>
    <source>
        <strain evidence="6 7">DSM 17690</strain>
    </source>
</reference>
<dbReference type="Gene3D" id="3.40.50.150">
    <property type="entry name" value="Vaccinia Virus protein VP39"/>
    <property type="match status" value="1"/>
</dbReference>
<dbReference type="PRINTS" id="PR00508">
    <property type="entry name" value="S21N4MTFRASE"/>
</dbReference>
<dbReference type="GO" id="GO:0008170">
    <property type="term" value="F:N-methyltransferase activity"/>
    <property type="evidence" value="ECO:0007669"/>
    <property type="project" value="InterPro"/>
</dbReference>
<comment type="similarity">
    <text evidence="4">Belongs to the N(4)/N(6)-methyltransferase family.</text>
</comment>
<proteinExistence type="inferred from homology"/>
<dbReference type="Proteomes" id="UP000182149">
    <property type="component" value="Unassembled WGS sequence"/>
</dbReference>
<comment type="caution">
    <text evidence="6">The sequence shown here is derived from an EMBL/GenBank/DDBJ whole genome shotgun (WGS) entry which is preliminary data.</text>
</comment>
<dbReference type="GO" id="GO:0003677">
    <property type="term" value="F:DNA binding"/>
    <property type="evidence" value="ECO:0007669"/>
    <property type="project" value="InterPro"/>
</dbReference>
<dbReference type="Pfam" id="PF01555">
    <property type="entry name" value="N6_N4_Mtase"/>
    <property type="match status" value="1"/>
</dbReference>
<keyword evidence="2" id="KW-0808">Transferase</keyword>
<dbReference type="AlphaFoldDB" id="A0A1L8QPA0"/>
<name>A0A1L8QPA0_9ENTE</name>
<evidence type="ECO:0000256" key="4">
    <source>
        <dbReference type="RuleBase" id="RU362026"/>
    </source>
</evidence>
<dbReference type="GO" id="GO:0032259">
    <property type="term" value="P:methylation"/>
    <property type="evidence" value="ECO:0007669"/>
    <property type="project" value="UniProtKB-KW"/>
</dbReference>
<evidence type="ECO:0000256" key="2">
    <source>
        <dbReference type="ARBA" id="ARBA00022679"/>
    </source>
</evidence>
<evidence type="ECO:0000313" key="7">
    <source>
        <dbReference type="Proteomes" id="UP000182149"/>
    </source>
</evidence>
<dbReference type="InterPro" id="IPR029063">
    <property type="entry name" value="SAM-dependent_MTases_sf"/>
</dbReference>
<dbReference type="SUPFAM" id="SSF53335">
    <property type="entry name" value="S-adenosyl-L-methionine-dependent methyltransferases"/>
    <property type="match status" value="1"/>
</dbReference>
<dbReference type="InterPro" id="IPR001091">
    <property type="entry name" value="RM_Methyltransferase"/>
</dbReference>
<feature type="domain" description="DNA methylase N-4/N-6" evidence="5">
    <location>
        <begin position="20"/>
        <end position="181"/>
    </location>
</feature>
<organism evidence="6 7">
    <name type="scientific">Enterococcus aquimarinus</name>
    <dbReference type="NCBI Taxonomy" id="328396"/>
    <lineage>
        <taxon>Bacteria</taxon>
        <taxon>Bacillati</taxon>
        <taxon>Bacillota</taxon>
        <taxon>Bacilli</taxon>
        <taxon>Lactobacillales</taxon>
        <taxon>Enterococcaceae</taxon>
        <taxon>Enterococcus</taxon>
    </lineage>
</organism>
<dbReference type="InterPro" id="IPR002941">
    <property type="entry name" value="DNA_methylase_N4/N6"/>
</dbReference>
<keyword evidence="7" id="KW-1185">Reference proteome</keyword>
<protein>
    <recommendedName>
        <fullName evidence="4">Methyltransferase</fullName>
        <ecNumber evidence="4">2.1.1.-</ecNumber>
    </recommendedName>
</protein>
<evidence type="ECO:0000259" key="5">
    <source>
        <dbReference type="Pfam" id="PF01555"/>
    </source>
</evidence>